<dbReference type="InterPro" id="IPR050504">
    <property type="entry name" value="IgSF_BTN/MOG"/>
</dbReference>
<keyword evidence="2" id="KW-0472">Membrane</keyword>
<proteinExistence type="predicted"/>
<feature type="domain" description="Ig-like" evidence="6">
    <location>
        <begin position="16"/>
        <end position="126"/>
    </location>
</feature>
<comment type="subcellular location">
    <subcellularLocation>
        <location evidence="1">Membrane</location>
    </subcellularLocation>
</comment>
<dbReference type="AlphaFoldDB" id="A0AAX7T403"/>
<dbReference type="GO" id="GO:0009897">
    <property type="term" value="C:external side of plasma membrane"/>
    <property type="evidence" value="ECO:0007669"/>
    <property type="project" value="TreeGrafter"/>
</dbReference>
<dbReference type="Pfam" id="PF07686">
    <property type="entry name" value="V-set"/>
    <property type="match status" value="2"/>
</dbReference>
<accession>A0AAX7T403</accession>
<dbReference type="GO" id="GO:0050852">
    <property type="term" value="P:T cell receptor signaling pathway"/>
    <property type="evidence" value="ECO:0007669"/>
    <property type="project" value="TreeGrafter"/>
</dbReference>
<dbReference type="GeneTree" id="ENSGT00940000165931"/>
<evidence type="ECO:0000256" key="1">
    <source>
        <dbReference type="ARBA" id="ARBA00004370"/>
    </source>
</evidence>
<evidence type="ECO:0000313" key="8">
    <source>
        <dbReference type="Proteomes" id="UP000265100"/>
    </source>
</evidence>
<dbReference type="InterPro" id="IPR007110">
    <property type="entry name" value="Ig-like_dom"/>
</dbReference>
<keyword evidence="3" id="KW-0393">Immunoglobulin domain</keyword>
<evidence type="ECO:0000256" key="3">
    <source>
        <dbReference type="ARBA" id="ARBA00023319"/>
    </source>
</evidence>
<dbReference type="PANTHER" id="PTHR24100">
    <property type="entry name" value="BUTYROPHILIN"/>
    <property type="match status" value="1"/>
</dbReference>
<dbReference type="InterPro" id="IPR013106">
    <property type="entry name" value="Ig_V-set"/>
</dbReference>
<protein>
    <recommendedName>
        <fullName evidence="6">Ig-like domain-containing protein</fullName>
    </recommendedName>
</protein>
<dbReference type="PANTHER" id="PTHR24100:SF151">
    <property type="entry name" value="ICOS LIGAND"/>
    <property type="match status" value="1"/>
</dbReference>
<dbReference type="SMART" id="SM00406">
    <property type="entry name" value="IGv"/>
    <property type="match status" value="2"/>
</dbReference>
<dbReference type="PROSITE" id="PS50835">
    <property type="entry name" value="IG_LIKE"/>
    <property type="match status" value="2"/>
</dbReference>
<evidence type="ECO:0000259" key="6">
    <source>
        <dbReference type="PROSITE" id="PS50835"/>
    </source>
</evidence>
<name>A0AAX7T403_ASTCA</name>
<dbReference type="Gene3D" id="2.60.40.10">
    <property type="entry name" value="Immunoglobulins"/>
    <property type="match status" value="2"/>
</dbReference>
<dbReference type="SMART" id="SM00409">
    <property type="entry name" value="IG"/>
    <property type="match status" value="2"/>
</dbReference>
<evidence type="ECO:0000256" key="5">
    <source>
        <dbReference type="SAM" id="SignalP"/>
    </source>
</evidence>
<reference evidence="7" key="1">
    <citation type="submission" date="2025-08" db="UniProtKB">
        <authorList>
            <consortium name="Ensembl"/>
        </authorList>
    </citation>
    <scope>IDENTIFICATION</scope>
</reference>
<dbReference type="GO" id="GO:0005102">
    <property type="term" value="F:signaling receptor binding"/>
    <property type="evidence" value="ECO:0007669"/>
    <property type="project" value="TreeGrafter"/>
</dbReference>
<evidence type="ECO:0000256" key="4">
    <source>
        <dbReference type="SAM" id="MobiDB-lite"/>
    </source>
</evidence>
<feature type="region of interest" description="Disordered" evidence="4">
    <location>
        <begin position="245"/>
        <end position="351"/>
    </location>
</feature>
<keyword evidence="5" id="KW-0732">Signal</keyword>
<reference evidence="7" key="2">
    <citation type="submission" date="2025-09" db="UniProtKB">
        <authorList>
            <consortium name="Ensembl"/>
        </authorList>
    </citation>
    <scope>IDENTIFICATION</scope>
</reference>
<dbReference type="Ensembl" id="ENSACLT00000048277.1">
    <property type="protein sequence ID" value="ENSACLP00000051619.1"/>
    <property type="gene ID" value="ENSACLG00000036318.1"/>
</dbReference>
<dbReference type="SMART" id="SM00408">
    <property type="entry name" value="IGc2"/>
    <property type="match status" value="2"/>
</dbReference>
<organism evidence="7 8">
    <name type="scientific">Astatotilapia calliptera</name>
    <name type="common">Eastern happy</name>
    <name type="synonym">Chromis callipterus</name>
    <dbReference type="NCBI Taxonomy" id="8154"/>
    <lineage>
        <taxon>Eukaryota</taxon>
        <taxon>Metazoa</taxon>
        <taxon>Chordata</taxon>
        <taxon>Craniata</taxon>
        <taxon>Vertebrata</taxon>
        <taxon>Euteleostomi</taxon>
        <taxon>Actinopterygii</taxon>
        <taxon>Neopterygii</taxon>
        <taxon>Teleostei</taxon>
        <taxon>Neoteleostei</taxon>
        <taxon>Acanthomorphata</taxon>
        <taxon>Ovalentaria</taxon>
        <taxon>Cichlomorphae</taxon>
        <taxon>Cichliformes</taxon>
        <taxon>Cichlidae</taxon>
        <taxon>African cichlids</taxon>
        <taxon>Pseudocrenilabrinae</taxon>
        <taxon>Haplochromini</taxon>
        <taxon>Astatotilapia</taxon>
    </lineage>
</organism>
<dbReference type="GO" id="GO:0001817">
    <property type="term" value="P:regulation of cytokine production"/>
    <property type="evidence" value="ECO:0007669"/>
    <property type="project" value="TreeGrafter"/>
</dbReference>
<dbReference type="InterPro" id="IPR013783">
    <property type="entry name" value="Ig-like_fold"/>
</dbReference>
<feature type="signal peptide" evidence="5">
    <location>
        <begin position="1"/>
        <end position="23"/>
    </location>
</feature>
<dbReference type="Proteomes" id="UP000265100">
    <property type="component" value="Unplaced"/>
</dbReference>
<evidence type="ECO:0000256" key="2">
    <source>
        <dbReference type="ARBA" id="ARBA00023136"/>
    </source>
</evidence>
<feature type="domain" description="Ig-like" evidence="6">
    <location>
        <begin position="134"/>
        <end position="225"/>
    </location>
</feature>
<feature type="chain" id="PRO_5044237391" description="Ig-like domain-containing protein" evidence="5">
    <location>
        <begin position="24"/>
        <end position="366"/>
    </location>
</feature>
<dbReference type="InterPro" id="IPR003598">
    <property type="entry name" value="Ig_sub2"/>
</dbReference>
<dbReference type="InterPro" id="IPR036179">
    <property type="entry name" value="Ig-like_dom_sf"/>
</dbReference>
<dbReference type="SUPFAM" id="SSF48726">
    <property type="entry name" value="Immunoglobulin"/>
    <property type="match status" value="2"/>
</dbReference>
<feature type="compositionally biased region" description="Basic and acidic residues" evidence="4">
    <location>
        <begin position="254"/>
        <end position="346"/>
    </location>
</feature>
<sequence>MSAGTSSLCYNFLFFSIFVFVSAEQKTITAESGQNVTLTCRAPNNNITAVHWSRTDLRDKYILLYQDGHLVTDDQHPSFKNRVDLQDRQMKDGDASLILKNVTINDAARYKCHVLVNGTDSWKLVSIINLRVSPEQKNITAESGQDVTLTCRAPNNNIKFVHWSKAYLTSGYVYLYQEGQFVPQGQHPSFKNRVDLQDRQMKDGDVSLILNNVTINDTGTYECRVFMKETGSRELIIIIYLVVPPGQTGGDTEDGGKDEEGKKEEGQKHEVKKEEGKKDEVKNEGGKKEEGEKDERNKEEGEKDEGNKEEGMKHEVKEEEGKKDEMKKPEVKTENGRKGEGEKDESIALQALPLLLVAAVSVFFLI</sequence>
<dbReference type="InterPro" id="IPR003599">
    <property type="entry name" value="Ig_sub"/>
</dbReference>
<keyword evidence="8" id="KW-1185">Reference proteome</keyword>
<evidence type="ECO:0000313" key="7">
    <source>
        <dbReference type="Ensembl" id="ENSACLP00000051619.1"/>
    </source>
</evidence>